<evidence type="ECO:0000313" key="1">
    <source>
        <dbReference type="EMBL" id="QLI60307.1"/>
    </source>
</evidence>
<organism evidence="1 2">
    <name type="scientific">Aeromonas caviae</name>
    <name type="common">Aeromonas punctata</name>
    <dbReference type="NCBI Taxonomy" id="648"/>
    <lineage>
        <taxon>Bacteria</taxon>
        <taxon>Pseudomonadati</taxon>
        <taxon>Pseudomonadota</taxon>
        <taxon>Gammaproteobacteria</taxon>
        <taxon>Aeromonadales</taxon>
        <taxon>Aeromonadaceae</taxon>
        <taxon>Aeromonas</taxon>
    </lineage>
</organism>
<accession>A0A7D5UJY2</accession>
<dbReference type="EMBL" id="CP039627">
    <property type="protein sequence ID" value="QLI60307.1"/>
    <property type="molecule type" value="Genomic_DNA"/>
</dbReference>
<sequence length="145" mass="16497">MALWRLILFKAAKMGREHTIQTTLERLDKKPALWKGLTIDELLIVTCTAITICCSTSAIVFSLLFSIGLIGFVIGMVVSLGVIPLIAGKIESAKKMHGPLMWLKLKRYTQKRGWMKFDGMMTEKVKWDTRLSKRKNINYIGPVRK</sequence>
<dbReference type="Pfam" id="PF11990">
    <property type="entry name" value="DUF3487"/>
    <property type="match status" value="1"/>
</dbReference>
<evidence type="ECO:0000313" key="2">
    <source>
        <dbReference type="Proteomes" id="UP000266778"/>
    </source>
</evidence>
<keyword evidence="1" id="KW-0614">Plasmid</keyword>
<reference evidence="1 2" key="1">
    <citation type="submission" date="2019-04" db="EMBL/GenBank/DDBJ databases">
        <title>Novel transposon Tn6433 variants accelerate the dissemination of tet(E) in Aeromonas under oxytetracycline stresses.</title>
        <authorList>
            <person name="Shi Y."/>
            <person name="Tian Z."/>
            <person name="Zhang Y."/>
            <person name="Zhang H."/>
            <person name="Yang M."/>
        </authorList>
    </citation>
    <scope>NUCLEOTIDE SEQUENCE [LARGE SCALE GENOMIC DNA]</scope>
    <source>
        <strain evidence="1 2">T25-39</strain>
        <plasmid evidence="2">paeca1-b</plasmid>
    </source>
</reference>
<dbReference type="InterPro" id="IPR021877">
    <property type="entry name" value="DUF3487"/>
</dbReference>
<dbReference type="Proteomes" id="UP000266778">
    <property type="component" value="Plasmid pAeca1-b"/>
</dbReference>
<protein>
    <submittedName>
        <fullName evidence="1">DUF3487 family protein</fullName>
    </submittedName>
</protein>
<geneLocation type="plasmid" evidence="2">
    <name>paeca1-b</name>
</geneLocation>
<dbReference type="AlphaFoldDB" id="A0A7D5UJY2"/>
<gene>
    <name evidence="1" type="ORF">C1C91_22960</name>
</gene>
<proteinExistence type="predicted"/>
<name>A0A7D5UJY2_AERCA</name>